<dbReference type="EMBL" id="LQXV01000089">
    <property type="protein sequence ID" value="KXU10255.1"/>
    <property type="molecule type" value="Genomic_DNA"/>
</dbReference>
<reference evidence="1 2" key="1">
    <citation type="submission" date="2016-01" db="EMBL/GenBank/DDBJ databases">
        <title>Highly variable Streptococcus oralis are common among viridans streptococci isolated from primates.</title>
        <authorList>
            <person name="Denapaite D."/>
            <person name="Rieger M."/>
            <person name="Koendgen S."/>
            <person name="Brueckner R."/>
            <person name="Ochigava I."/>
            <person name="Kappeler P."/>
            <person name="Maetz-Rensing K."/>
            <person name="Leendertz F."/>
            <person name="Hakenbeck R."/>
        </authorList>
    </citation>
    <scope>NUCLEOTIDE SEQUENCE [LARGE SCALE GENOMIC DNA]</scope>
    <source>
        <strain evidence="1 2">DD03</strain>
    </source>
</reference>
<evidence type="ECO:0000313" key="2">
    <source>
        <dbReference type="Proteomes" id="UP000071927"/>
    </source>
</evidence>
<dbReference type="AlphaFoldDB" id="A0A139R6G9"/>
<protein>
    <submittedName>
        <fullName evidence="1">Uncharacterized protein</fullName>
    </submittedName>
</protein>
<accession>A0A139R6G9</accession>
<organism evidence="1 2">
    <name type="scientific">Streptococcus gallolyticus</name>
    <dbReference type="NCBI Taxonomy" id="315405"/>
    <lineage>
        <taxon>Bacteria</taxon>
        <taxon>Bacillati</taxon>
        <taxon>Bacillota</taxon>
        <taxon>Bacilli</taxon>
        <taxon>Lactobacillales</taxon>
        <taxon>Streptococcaceae</taxon>
        <taxon>Streptococcus</taxon>
    </lineage>
</organism>
<comment type="caution">
    <text evidence="1">The sequence shown here is derived from an EMBL/GenBank/DDBJ whole genome shotgun (WGS) entry which is preliminary data.</text>
</comment>
<dbReference type="RefSeq" id="WP_061459752.1">
    <property type="nucleotide sequence ID" value="NZ_KQ970569.1"/>
</dbReference>
<proteinExistence type="predicted"/>
<dbReference type="Proteomes" id="UP000071927">
    <property type="component" value="Unassembled WGS sequence"/>
</dbReference>
<gene>
    <name evidence="1" type="ORF">SGADD03_00251</name>
</gene>
<sequence>MKLFKRNRPIRQKLKPEIDVENLIGIGYVRHPNFDDMYCQYTSEQLEELIASLKETIRFLEYQKSLSVAFHEG</sequence>
<dbReference type="PATRIC" id="fig|315405.12.peg.332"/>
<name>A0A139R6G9_9STRE</name>
<evidence type="ECO:0000313" key="1">
    <source>
        <dbReference type="EMBL" id="KXU10255.1"/>
    </source>
</evidence>